<keyword evidence="2" id="KW-1185">Reference proteome</keyword>
<dbReference type="AlphaFoldDB" id="A0A026WYE9"/>
<name>A0A026WYE9_OOCBI</name>
<dbReference type="EMBL" id="KK107063">
    <property type="protein sequence ID" value="EZA61085.1"/>
    <property type="molecule type" value="Genomic_DNA"/>
</dbReference>
<protein>
    <submittedName>
        <fullName evidence="1">Uncharacterized protein</fullName>
    </submittedName>
</protein>
<sequence>MEKGKRKDGGNSGIIDRLILIPLVSFSTCKTAINNGIIVWGTTIQQEKSTKIAEKCSEIGHLWREKNCIERRL</sequence>
<evidence type="ECO:0000313" key="2">
    <source>
        <dbReference type="Proteomes" id="UP000053097"/>
    </source>
</evidence>
<organism evidence="1 2">
    <name type="scientific">Ooceraea biroi</name>
    <name type="common">Clonal raider ant</name>
    <name type="synonym">Cerapachys biroi</name>
    <dbReference type="NCBI Taxonomy" id="2015173"/>
    <lineage>
        <taxon>Eukaryota</taxon>
        <taxon>Metazoa</taxon>
        <taxon>Ecdysozoa</taxon>
        <taxon>Arthropoda</taxon>
        <taxon>Hexapoda</taxon>
        <taxon>Insecta</taxon>
        <taxon>Pterygota</taxon>
        <taxon>Neoptera</taxon>
        <taxon>Endopterygota</taxon>
        <taxon>Hymenoptera</taxon>
        <taxon>Apocrita</taxon>
        <taxon>Aculeata</taxon>
        <taxon>Formicoidea</taxon>
        <taxon>Formicidae</taxon>
        <taxon>Dorylinae</taxon>
        <taxon>Ooceraea</taxon>
    </lineage>
</organism>
<accession>A0A026WYE9</accession>
<evidence type="ECO:0000313" key="1">
    <source>
        <dbReference type="EMBL" id="EZA61085.1"/>
    </source>
</evidence>
<dbReference type="Proteomes" id="UP000053097">
    <property type="component" value="Unassembled WGS sequence"/>
</dbReference>
<proteinExistence type="predicted"/>
<gene>
    <name evidence="1" type="ORF">X777_08297</name>
</gene>
<reference evidence="1 2" key="1">
    <citation type="journal article" date="2014" name="Curr. Biol.">
        <title>The genome of the clonal raider ant Cerapachys biroi.</title>
        <authorList>
            <person name="Oxley P.R."/>
            <person name="Ji L."/>
            <person name="Fetter-Pruneda I."/>
            <person name="McKenzie S.K."/>
            <person name="Li C."/>
            <person name="Hu H."/>
            <person name="Zhang G."/>
            <person name="Kronauer D.J."/>
        </authorList>
    </citation>
    <scope>NUCLEOTIDE SEQUENCE [LARGE SCALE GENOMIC DNA]</scope>
</reference>